<keyword evidence="6" id="KW-1185">Reference proteome</keyword>
<proteinExistence type="predicted"/>
<sequence>MESISSHFKLKKLEGQRESELCGQLSTAPDFFTIIKTAGTTTLKINNDKYQVAGNTLVFISPGKNVRFSYTGLGGFMLTFSASFYEQSSKDTVILNSELFFGSEKSFETCTISENEELMQQKWLEKLNWYRIAPPELYEAAMHNFVESLLLFGLQTKNKFGQTTMLNTIPGVGTVNTFTVMIHKNYRKEQNVAFYADRLNICPRKLSQLCTRVVGKTARELIRDVIVKEALRYIRNTDMSISEIAYSMGFTEESNFRHFVKKHTGKTPSTFRIYQT</sequence>
<keyword evidence="3" id="KW-0804">Transcription</keyword>
<dbReference type="PANTHER" id="PTHR43280:SF32">
    <property type="entry name" value="TRANSCRIPTIONAL REGULATORY PROTEIN"/>
    <property type="match status" value="1"/>
</dbReference>
<organism evidence="5 6">
    <name type="scientific">Sphingobacterium suaedae</name>
    <dbReference type="NCBI Taxonomy" id="1686402"/>
    <lineage>
        <taxon>Bacteria</taxon>
        <taxon>Pseudomonadati</taxon>
        <taxon>Bacteroidota</taxon>
        <taxon>Sphingobacteriia</taxon>
        <taxon>Sphingobacteriales</taxon>
        <taxon>Sphingobacteriaceae</taxon>
        <taxon>Sphingobacterium</taxon>
    </lineage>
</organism>
<dbReference type="InterPro" id="IPR009057">
    <property type="entry name" value="Homeodomain-like_sf"/>
</dbReference>
<dbReference type="Gene3D" id="1.10.10.60">
    <property type="entry name" value="Homeodomain-like"/>
    <property type="match status" value="1"/>
</dbReference>
<feature type="domain" description="HTH araC/xylS-type" evidence="4">
    <location>
        <begin position="176"/>
        <end position="274"/>
    </location>
</feature>
<dbReference type="PROSITE" id="PS01124">
    <property type="entry name" value="HTH_ARAC_FAMILY_2"/>
    <property type="match status" value="1"/>
</dbReference>
<protein>
    <submittedName>
        <fullName evidence="5">Helix-turn-helix domain-containing protein</fullName>
    </submittedName>
</protein>
<name>A0ABW5KMG9_9SPHI</name>
<accession>A0ABW5KMG9</accession>
<dbReference type="SMART" id="SM00342">
    <property type="entry name" value="HTH_ARAC"/>
    <property type="match status" value="1"/>
</dbReference>
<evidence type="ECO:0000313" key="6">
    <source>
        <dbReference type="Proteomes" id="UP001597545"/>
    </source>
</evidence>
<reference evidence="6" key="1">
    <citation type="journal article" date="2019" name="Int. J. Syst. Evol. Microbiol.">
        <title>The Global Catalogue of Microorganisms (GCM) 10K type strain sequencing project: providing services to taxonomists for standard genome sequencing and annotation.</title>
        <authorList>
            <consortium name="The Broad Institute Genomics Platform"/>
            <consortium name="The Broad Institute Genome Sequencing Center for Infectious Disease"/>
            <person name="Wu L."/>
            <person name="Ma J."/>
        </authorList>
    </citation>
    <scope>NUCLEOTIDE SEQUENCE [LARGE SCALE GENOMIC DNA]</scope>
    <source>
        <strain evidence="6">KCTC 42662</strain>
    </source>
</reference>
<comment type="caution">
    <text evidence="5">The sequence shown here is derived from an EMBL/GenBank/DDBJ whole genome shotgun (WGS) entry which is preliminary data.</text>
</comment>
<dbReference type="Pfam" id="PF12833">
    <property type="entry name" value="HTH_18"/>
    <property type="match status" value="1"/>
</dbReference>
<dbReference type="EMBL" id="JBHULR010000015">
    <property type="protein sequence ID" value="MFD2549468.1"/>
    <property type="molecule type" value="Genomic_DNA"/>
</dbReference>
<gene>
    <name evidence="5" type="ORF">ACFSR5_17600</name>
</gene>
<evidence type="ECO:0000313" key="5">
    <source>
        <dbReference type="EMBL" id="MFD2549468.1"/>
    </source>
</evidence>
<evidence type="ECO:0000256" key="3">
    <source>
        <dbReference type="ARBA" id="ARBA00023163"/>
    </source>
</evidence>
<keyword evidence="1" id="KW-0805">Transcription regulation</keyword>
<keyword evidence="2" id="KW-0238">DNA-binding</keyword>
<evidence type="ECO:0000259" key="4">
    <source>
        <dbReference type="PROSITE" id="PS01124"/>
    </source>
</evidence>
<dbReference type="InterPro" id="IPR018060">
    <property type="entry name" value="HTH_AraC"/>
</dbReference>
<evidence type="ECO:0000256" key="2">
    <source>
        <dbReference type="ARBA" id="ARBA00023125"/>
    </source>
</evidence>
<evidence type="ECO:0000256" key="1">
    <source>
        <dbReference type="ARBA" id="ARBA00023015"/>
    </source>
</evidence>
<dbReference type="RefSeq" id="WP_380905785.1">
    <property type="nucleotide sequence ID" value="NZ_JBHUEG010000012.1"/>
</dbReference>
<dbReference type="Proteomes" id="UP001597545">
    <property type="component" value="Unassembled WGS sequence"/>
</dbReference>
<dbReference type="SUPFAM" id="SSF46689">
    <property type="entry name" value="Homeodomain-like"/>
    <property type="match status" value="1"/>
</dbReference>
<dbReference type="PANTHER" id="PTHR43280">
    <property type="entry name" value="ARAC-FAMILY TRANSCRIPTIONAL REGULATOR"/>
    <property type="match status" value="1"/>
</dbReference>